<keyword evidence="2" id="KW-0378">Hydrolase</keyword>
<feature type="transmembrane region" description="Helical" evidence="4">
    <location>
        <begin position="490"/>
        <end position="511"/>
    </location>
</feature>
<evidence type="ECO:0000313" key="6">
    <source>
        <dbReference type="EMBL" id="PFH31062.1"/>
    </source>
</evidence>
<dbReference type="AlphaFoldDB" id="A0A2A9M6Q4"/>
<feature type="compositionally biased region" description="Low complexity" evidence="3">
    <location>
        <begin position="117"/>
        <end position="141"/>
    </location>
</feature>
<evidence type="ECO:0000256" key="4">
    <source>
        <dbReference type="SAM" id="Phobius"/>
    </source>
</evidence>
<keyword evidence="1" id="KW-0479">Metal-binding</keyword>
<dbReference type="GO" id="GO:0046872">
    <property type="term" value="F:metal ion binding"/>
    <property type="evidence" value="ECO:0007669"/>
    <property type="project" value="UniProtKB-KW"/>
</dbReference>
<evidence type="ECO:0000256" key="1">
    <source>
        <dbReference type="ARBA" id="ARBA00022723"/>
    </source>
</evidence>
<feature type="transmembrane region" description="Helical" evidence="4">
    <location>
        <begin position="585"/>
        <end position="606"/>
    </location>
</feature>
<evidence type="ECO:0000313" key="7">
    <source>
        <dbReference type="Proteomes" id="UP000224006"/>
    </source>
</evidence>
<feature type="region of interest" description="Disordered" evidence="3">
    <location>
        <begin position="846"/>
        <end position="876"/>
    </location>
</feature>
<dbReference type="RefSeq" id="XP_029215071.1">
    <property type="nucleotide sequence ID" value="XM_029361851.1"/>
</dbReference>
<dbReference type="STRING" id="94643.A0A2A9M6Q4"/>
<feature type="region of interest" description="Disordered" evidence="3">
    <location>
        <begin position="1"/>
        <end position="54"/>
    </location>
</feature>
<dbReference type="OrthoDB" id="189220at2759"/>
<dbReference type="InterPro" id="IPR002073">
    <property type="entry name" value="PDEase_catalytic_dom"/>
</dbReference>
<feature type="region of interest" description="Disordered" evidence="3">
    <location>
        <begin position="117"/>
        <end position="144"/>
    </location>
</feature>
<dbReference type="Proteomes" id="UP000224006">
    <property type="component" value="Unassembled WGS sequence"/>
</dbReference>
<dbReference type="EMBL" id="NWUJ01000017">
    <property type="protein sequence ID" value="PFH31062.1"/>
    <property type="molecule type" value="Genomic_DNA"/>
</dbReference>
<dbReference type="PANTHER" id="PTHR11347">
    <property type="entry name" value="CYCLIC NUCLEOTIDE PHOSPHODIESTERASE"/>
    <property type="match status" value="1"/>
</dbReference>
<reference evidence="6 7" key="1">
    <citation type="submission" date="2017-09" db="EMBL/GenBank/DDBJ databases">
        <title>Genome sequencing of Besnoitia besnoiti strain Bb-Ger1.</title>
        <authorList>
            <person name="Schares G."/>
            <person name="Venepally P."/>
            <person name="Lorenzi H.A."/>
        </authorList>
    </citation>
    <scope>NUCLEOTIDE SEQUENCE [LARGE SCALE GENOMIC DNA]</scope>
    <source>
        <strain evidence="6 7">Bb-Ger1</strain>
    </source>
</reference>
<dbReference type="GO" id="GO:0004114">
    <property type="term" value="F:3',5'-cyclic-nucleotide phosphodiesterase activity"/>
    <property type="evidence" value="ECO:0007669"/>
    <property type="project" value="InterPro"/>
</dbReference>
<dbReference type="Pfam" id="PF00233">
    <property type="entry name" value="PDEase_I"/>
    <property type="match status" value="1"/>
</dbReference>
<sequence>MMSLCDSLPAKDPDDMPSVAFGSLQDAESAVSVSSEGRRSRQTGPCRGGASRGAAAERRFPSGFLFSPAFCASSSSVSQGPTWLSAAQTASDETVGGRPMSKTRLFSSLFSFSSSSVFRSPLADSGSSPSLRSPSARRCSSQEPPCLYERAPSGPCIAAGDVLPRSPQLSDCGLRGDQVGVRQAAENRGKMYRTAATGVAPRGHKRFVLLPVHGRPMSKGGSRRDLSVVAPSPLGPGGQALSRDSDKSRSEDRRESERRGRPGEPDMEKRRNQRGEKDAASGSSKLWGRTETEDEDEEKGTRSTEGEIYSRLGSKAHQKSTSNLQPEEARRRRFRVSRIFQRLRLSAAQTFSEEDEKHYVEEVLHFSRFRSVPVAIAVLVISLLYTLPYVLHAFQEIMSPSAALWVYFYSPPASSPSAGSQLASTTASAAPSLQASSLQRGEGPEAPSPDSAVHTLVVISLVCWVLSLVCVLFFAIFSIFGGLFRHVEKVLCVVTAINFIALAFGECFQVLRISFTSSAAPPFVSPLNASASPSAVPPPSYAASSPAASNASEPGSFSASPFSASPFSPSSLAEDYIWTRTDSSLIPEILIMQLFFLIVLDFIFCVRIRISQWLHLCAASILVSLSLILTVGLPLRPFRLVSLWAQTVIGCFVLASFHFASRALETERRRTFLHFEVAKARVAELQRRVDTDKTQGKVAVFRLIQTLKQMGAYVHKLSEELPPEAAEDMCELDALRVQCLSIATSSENLYAVKVDFLPSDVLDMLQLPAQDSFEGSAASDSQVLLGDSLSPRLPCSAPCPLFACESIEGGPLTSPAAYLISRKSALGVDGAFTSAFVSRVSSGVRKASAPFSGFPSTPGADEGEAGEKRETKKEKKTPFVPPLVANVELLCHVGSFWPLDVLKIDEECDGNALLHVGYQLLEPFLSSGFVSCSRDVALEFLFSLQKLYRDNPYHNQVHAALVGHLSMSLCHLLDFFRRDHAVDFSPAGSADPAGAAGSAGADDPSLASHRLALTIAAIGHDAGHPGRSNSFLTQSASTLSVVYNDRSILENYHSCLTFYTLSQRSCNIFRGKTVSQYREIRKKIIELILATDMAHHFEFLSRIAARRENPDFNFCDIEEDRALVMSLCIKVADLGHCALDAESHIAWTTRLKQEFFAQGDEEKRLGLAVSPLCDRSQQGQLARSQANFIEFLFLPLAQHVSAIAPDERFERTALARARQNIVWWKRQQAELDEKGES</sequence>
<dbReference type="CDD" id="cd00077">
    <property type="entry name" value="HDc"/>
    <property type="match status" value="1"/>
</dbReference>
<dbReference type="GeneID" id="40308241"/>
<feature type="region of interest" description="Disordered" evidence="3">
    <location>
        <begin position="213"/>
        <end position="329"/>
    </location>
</feature>
<feature type="compositionally biased region" description="Basic and acidic residues" evidence="3">
    <location>
        <begin position="865"/>
        <end position="876"/>
    </location>
</feature>
<keyword evidence="4" id="KW-0472">Membrane</keyword>
<evidence type="ECO:0000256" key="3">
    <source>
        <dbReference type="SAM" id="MobiDB-lite"/>
    </source>
</evidence>
<dbReference type="InterPro" id="IPR036971">
    <property type="entry name" value="PDEase_catalytic_dom_sf"/>
</dbReference>
<dbReference type="VEuPathDB" id="ToxoDB:BESB_032590"/>
<protein>
    <recommendedName>
        <fullName evidence="5">PDEase domain-containing protein</fullName>
    </recommendedName>
</protein>
<gene>
    <name evidence="6" type="ORF">BESB_032590</name>
</gene>
<dbReference type="GO" id="GO:0007165">
    <property type="term" value="P:signal transduction"/>
    <property type="evidence" value="ECO:0007669"/>
    <property type="project" value="InterPro"/>
</dbReference>
<name>A0A2A9M6Q4_BESBE</name>
<feature type="compositionally biased region" description="Basic and acidic residues" evidence="3">
    <location>
        <begin position="243"/>
        <end position="279"/>
    </location>
</feature>
<keyword evidence="7" id="KW-1185">Reference proteome</keyword>
<feature type="transmembrane region" description="Helical" evidence="4">
    <location>
        <begin position="456"/>
        <end position="483"/>
    </location>
</feature>
<evidence type="ECO:0000259" key="5">
    <source>
        <dbReference type="PROSITE" id="PS51845"/>
    </source>
</evidence>
<keyword evidence="4" id="KW-1133">Transmembrane helix</keyword>
<dbReference type="SUPFAM" id="SSF109604">
    <property type="entry name" value="HD-domain/PDEase-like"/>
    <property type="match status" value="1"/>
</dbReference>
<dbReference type="InterPro" id="IPR003607">
    <property type="entry name" value="HD/PDEase_dom"/>
</dbReference>
<organism evidence="6 7">
    <name type="scientific">Besnoitia besnoiti</name>
    <name type="common">Apicomplexan protozoan</name>
    <dbReference type="NCBI Taxonomy" id="94643"/>
    <lineage>
        <taxon>Eukaryota</taxon>
        <taxon>Sar</taxon>
        <taxon>Alveolata</taxon>
        <taxon>Apicomplexa</taxon>
        <taxon>Conoidasida</taxon>
        <taxon>Coccidia</taxon>
        <taxon>Eucoccidiorida</taxon>
        <taxon>Eimeriorina</taxon>
        <taxon>Sarcocystidae</taxon>
        <taxon>Besnoitia</taxon>
    </lineage>
</organism>
<dbReference type="KEGG" id="bbes:BESB_032590"/>
<dbReference type="Gene3D" id="1.10.1300.10">
    <property type="entry name" value="3'5'-cyclic nucleotide phosphodiesterase, catalytic domain"/>
    <property type="match status" value="1"/>
</dbReference>
<feature type="transmembrane region" description="Helical" evidence="4">
    <location>
        <begin position="613"/>
        <end position="635"/>
    </location>
</feature>
<comment type="caution">
    <text evidence="6">The sequence shown here is derived from an EMBL/GenBank/DDBJ whole genome shotgun (WGS) entry which is preliminary data.</text>
</comment>
<dbReference type="PROSITE" id="PS51845">
    <property type="entry name" value="PDEASE_I_2"/>
    <property type="match status" value="1"/>
</dbReference>
<keyword evidence="4" id="KW-0812">Transmembrane</keyword>
<evidence type="ECO:0000256" key="2">
    <source>
        <dbReference type="ARBA" id="ARBA00022801"/>
    </source>
</evidence>
<accession>A0A2A9M6Q4</accession>
<proteinExistence type="predicted"/>
<feature type="domain" description="PDEase" evidence="5">
    <location>
        <begin position="876"/>
        <end position="1231"/>
    </location>
</feature>